<dbReference type="GO" id="GO:0000155">
    <property type="term" value="F:phosphorelay sensor kinase activity"/>
    <property type="evidence" value="ECO:0007669"/>
    <property type="project" value="InterPro"/>
</dbReference>
<dbReference type="Gene3D" id="1.25.40.10">
    <property type="entry name" value="Tetratricopeptide repeat domain"/>
    <property type="match status" value="3"/>
</dbReference>
<dbReference type="InterPro" id="IPR050640">
    <property type="entry name" value="Bact_2-comp_sensor_kinase"/>
</dbReference>
<keyword evidence="3" id="KW-0418">Kinase</keyword>
<dbReference type="SMART" id="SM00028">
    <property type="entry name" value="TPR"/>
    <property type="match status" value="5"/>
</dbReference>
<dbReference type="InterPro" id="IPR036890">
    <property type="entry name" value="HATPase_C_sf"/>
</dbReference>
<sequence>MRRHSILLFLLLPFVAYSAGELNPDSLRRVLPSLTGTKRADVLNQLSEHYLWINVDSAGYFAEQALSLSRALGYSDGIDLADFNRGTVVMRAGKYQEAEPLLRQAIDKLRHRDPYHAGWAMCYLGDDLLKMANYQESIKYLNASLPLLRTYPGGDPGKSLTFLGLAYGAIGDYETGLDKAKQSYIERLKMGDKLALGWSYFNLALLYNNVNDFQAAVDHLHLAERAFKTGFEPDFVYASLARSFKRMNRSDSANFYLDKAIKLAPQSQSTRTAIGHFALVDGQYEKAIALFKPDLAKARISNSVENIMAYLGYLASAYQGKNDYQQAVPYAQELYEMARKTGARPRLRDASELLWKSYDHLGETKQAYRYLMEYSALRETLLTNQFKANLFSFKGQIDIDQKQARIELLNKEKIIISQQLRQESLEKWLLVVGLVVVSLLALIGYRAIRLSRQNALLEAQQLNDRLQLEQLEHQHQQDELRRRAEQLEIKALRAQMNPHFIFNCLNSINRYILVNDRMAASNYLTTFSTLIRMVLENSEQSLITLAEELEMLTLYLELERLRFKNAFNFSITFINTVDTNTIRVPPLLLQPFAENAIWHGLMHKDGPGNIDIAFRLDESMLYCIITDDGVGRQQAGTLKMKPAGSRKSLGMQLTADRLALLSSPNQTDTFFDIEDLVDEQGVAKGTKVLLKIPHQKLAISDN</sequence>
<dbReference type="InterPro" id="IPR011990">
    <property type="entry name" value="TPR-like_helical_dom_sf"/>
</dbReference>
<name>A0A7G5GQ44_9BACT</name>
<evidence type="ECO:0000256" key="1">
    <source>
        <dbReference type="SAM" id="Coils"/>
    </source>
</evidence>
<dbReference type="KEGG" id="sfol:H3H32_23815"/>
<organism evidence="3 4">
    <name type="scientific">Spirosoma foliorum</name>
    <dbReference type="NCBI Taxonomy" id="2710596"/>
    <lineage>
        <taxon>Bacteria</taxon>
        <taxon>Pseudomonadati</taxon>
        <taxon>Bacteroidota</taxon>
        <taxon>Cytophagia</taxon>
        <taxon>Cytophagales</taxon>
        <taxon>Cytophagaceae</taxon>
        <taxon>Spirosoma</taxon>
    </lineage>
</organism>
<dbReference type="EMBL" id="CP059732">
    <property type="protein sequence ID" value="QMW00986.1"/>
    <property type="molecule type" value="Genomic_DNA"/>
</dbReference>
<evidence type="ECO:0000313" key="4">
    <source>
        <dbReference type="Proteomes" id="UP000515369"/>
    </source>
</evidence>
<dbReference type="AlphaFoldDB" id="A0A7G5GQ44"/>
<accession>A0A7G5GQ44</accession>
<gene>
    <name evidence="3" type="ORF">H3H32_23815</name>
</gene>
<evidence type="ECO:0000259" key="2">
    <source>
        <dbReference type="Pfam" id="PF06580"/>
    </source>
</evidence>
<feature type="domain" description="Signal transduction histidine kinase internal region" evidence="2">
    <location>
        <begin position="488"/>
        <end position="566"/>
    </location>
</feature>
<dbReference type="Proteomes" id="UP000515369">
    <property type="component" value="Chromosome"/>
</dbReference>
<dbReference type="InterPro" id="IPR010559">
    <property type="entry name" value="Sig_transdc_His_kin_internal"/>
</dbReference>
<feature type="coiled-coil region" evidence="1">
    <location>
        <begin position="452"/>
        <end position="497"/>
    </location>
</feature>
<dbReference type="PANTHER" id="PTHR34220:SF7">
    <property type="entry name" value="SENSOR HISTIDINE KINASE YPDA"/>
    <property type="match status" value="1"/>
</dbReference>
<dbReference type="Pfam" id="PF06580">
    <property type="entry name" value="His_kinase"/>
    <property type="match status" value="1"/>
</dbReference>
<dbReference type="SUPFAM" id="SSF55874">
    <property type="entry name" value="ATPase domain of HSP90 chaperone/DNA topoisomerase II/histidine kinase"/>
    <property type="match status" value="1"/>
</dbReference>
<proteinExistence type="predicted"/>
<dbReference type="SUPFAM" id="SSF48452">
    <property type="entry name" value="TPR-like"/>
    <property type="match status" value="2"/>
</dbReference>
<dbReference type="Pfam" id="PF13181">
    <property type="entry name" value="TPR_8"/>
    <property type="match status" value="1"/>
</dbReference>
<evidence type="ECO:0000313" key="3">
    <source>
        <dbReference type="EMBL" id="QMW00986.1"/>
    </source>
</evidence>
<keyword evidence="4" id="KW-1185">Reference proteome</keyword>
<keyword evidence="3" id="KW-0808">Transferase</keyword>
<dbReference type="Gene3D" id="3.30.565.10">
    <property type="entry name" value="Histidine kinase-like ATPase, C-terminal domain"/>
    <property type="match status" value="1"/>
</dbReference>
<dbReference type="InterPro" id="IPR019734">
    <property type="entry name" value="TPR_rpt"/>
</dbReference>
<dbReference type="GO" id="GO:0016020">
    <property type="term" value="C:membrane"/>
    <property type="evidence" value="ECO:0007669"/>
    <property type="project" value="InterPro"/>
</dbReference>
<dbReference type="RefSeq" id="WP_182458099.1">
    <property type="nucleotide sequence ID" value="NZ_CP059732.1"/>
</dbReference>
<dbReference type="Pfam" id="PF13424">
    <property type="entry name" value="TPR_12"/>
    <property type="match status" value="1"/>
</dbReference>
<dbReference type="PANTHER" id="PTHR34220">
    <property type="entry name" value="SENSOR HISTIDINE KINASE YPDA"/>
    <property type="match status" value="1"/>
</dbReference>
<reference evidence="3 4" key="1">
    <citation type="submission" date="2020-07" db="EMBL/GenBank/DDBJ databases">
        <title>Spirosoma foliorum sp. nov., isolated from the leaves on the Nejang mountain Korea, Republic of.</title>
        <authorList>
            <person name="Ho H."/>
            <person name="Lee Y.-J."/>
            <person name="Nurcahyanto D.-A."/>
            <person name="Kim S.-G."/>
        </authorList>
    </citation>
    <scope>NUCLEOTIDE SEQUENCE [LARGE SCALE GENOMIC DNA]</scope>
    <source>
        <strain evidence="3 4">PL0136</strain>
    </source>
</reference>
<keyword evidence="1" id="KW-0175">Coiled coil</keyword>
<protein>
    <submittedName>
        <fullName evidence="3">Histidine kinase</fullName>
    </submittedName>
</protein>